<accession>A0A3S5IQU7</accession>
<dbReference type="OrthoDB" id="241166at2759"/>
<name>A0A3S5IQU7_TRYRA</name>
<organism evidence="1 2">
    <name type="scientific">Trypanosoma rangeli</name>
    <dbReference type="NCBI Taxonomy" id="5698"/>
    <lineage>
        <taxon>Eukaryota</taxon>
        <taxon>Discoba</taxon>
        <taxon>Euglenozoa</taxon>
        <taxon>Kinetoplastea</taxon>
        <taxon>Metakinetoplastina</taxon>
        <taxon>Trypanosomatida</taxon>
        <taxon>Trypanosomatidae</taxon>
        <taxon>Trypanosoma</taxon>
        <taxon>Herpetosoma</taxon>
    </lineage>
</organism>
<dbReference type="AlphaFoldDB" id="A0A3S5IQU7"/>
<dbReference type="VEuPathDB" id="TriTrypDB:TRSC58_06423"/>
<comment type="caution">
    <text evidence="1">The sequence shown here is derived from an EMBL/GenBank/DDBJ whole genome shotgun (WGS) entry which is preliminary data.</text>
</comment>
<proteinExistence type="predicted"/>
<dbReference type="RefSeq" id="XP_029236933.1">
    <property type="nucleotide sequence ID" value="XM_029383220.1"/>
</dbReference>
<evidence type="ECO:0000313" key="2">
    <source>
        <dbReference type="Proteomes" id="UP000283634"/>
    </source>
</evidence>
<reference evidence="1 2" key="1">
    <citation type="journal article" date="2018" name="BMC Genomics">
        <title>Genomic comparison of Trypanosoma conorhini and Trypanosoma rangeli to Trypanosoma cruzi strains of high and low virulence.</title>
        <authorList>
            <person name="Bradwell K.R."/>
            <person name="Koparde V.N."/>
            <person name="Matveyev A.V."/>
            <person name="Serrano M.G."/>
            <person name="Alves J.M."/>
            <person name="Parikh H."/>
            <person name="Huang B."/>
            <person name="Lee V."/>
            <person name="Espinosa-Alvarez O."/>
            <person name="Ortiz P.A."/>
            <person name="Costa-Martins A.G."/>
            <person name="Teixeira M.M."/>
            <person name="Buck G.A."/>
        </authorList>
    </citation>
    <scope>NUCLEOTIDE SEQUENCE [LARGE SCALE GENOMIC DNA]</scope>
    <source>
        <strain evidence="1 2">AM80</strain>
    </source>
</reference>
<gene>
    <name evidence="1" type="ORF">TraAM80_06373</name>
</gene>
<dbReference type="GeneID" id="40330306"/>
<protein>
    <submittedName>
        <fullName evidence="1">Uncharacterized protein</fullName>
    </submittedName>
</protein>
<dbReference type="EMBL" id="MKGL01000230">
    <property type="protein sequence ID" value="RNF02477.1"/>
    <property type="molecule type" value="Genomic_DNA"/>
</dbReference>
<dbReference type="Proteomes" id="UP000283634">
    <property type="component" value="Unassembled WGS sequence"/>
</dbReference>
<sequence>MRCSVYSRVPVMEDDTIHCYVRDVAKLIRTICAIASSTMTTTGTNGSTKEVATLSWVKQRPWVFLALDWVDLMNRTTEYDELGFDVLAQLCMVVWPQQGTHIFRETCWVYPRHMKLPREWFVNDVVCPTCLLPKTRDTLEAAHTCRCTARVTDAGNTHAPVLTTTT</sequence>
<evidence type="ECO:0000313" key="1">
    <source>
        <dbReference type="EMBL" id="RNF02477.1"/>
    </source>
</evidence>
<keyword evidence="2" id="KW-1185">Reference proteome</keyword>